<sequence length="75" mass="8647">MYFFQIEDFSSEHTCGNALLCNWEEYFNKIAARKVVGIAKFIKYRSSGRCANCNSMLYIGQLFATKSQDSKEETL</sequence>
<dbReference type="EMBL" id="JASPKY010001254">
    <property type="protein sequence ID" value="KAK9675138.1"/>
    <property type="molecule type" value="Genomic_DNA"/>
</dbReference>
<comment type="caution">
    <text evidence="1">The sequence shown here is derived from an EMBL/GenBank/DDBJ whole genome shotgun (WGS) entry which is preliminary data.</text>
</comment>
<name>A0AAW1HFS0_POPJA</name>
<organism evidence="1 2">
    <name type="scientific">Popillia japonica</name>
    <name type="common">Japanese beetle</name>
    <dbReference type="NCBI Taxonomy" id="7064"/>
    <lineage>
        <taxon>Eukaryota</taxon>
        <taxon>Metazoa</taxon>
        <taxon>Ecdysozoa</taxon>
        <taxon>Arthropoda</taxon>
        <taxon>Hexapoda</taxon>
        <taxon>Insecta</taxon>
        <taxon>Pterygota</taxon>
        <taxon>Neoptera</taxon>
        <taxon>Endopterygota</taxon>
        <taxon>Coleoptera</taxon>
        <taxon>Polyphaga</taxon>
        <taxon>Scarabaeiformia</taxon>
        <taxon>Scarabaeidae</taxon>
        <taxon>Rutelinae</taxon>
        <taxon>Popillia</taxon>
    </lineage>
</organism>
<evidence type="ECO:0000313" key="1">
    <source>
        <dbReference type="EMBL" id="KAK9675138.1"/>
    </source>
</evidence>
<gene>
    <name evidence="1" type="ORF">QE152_g40611</name>
</gene>
<keyword evidence="2" id="KW-1185">Reference proteome</keyword>
<reference evidence="1 2" key="1">
    <citation type="journal article" date="2024" name="BMC Genomics">
        <title>De novo assembly and annotation of Popillia japonica's genome with initial clues to its potential as an invasive pest.</title>
        <authorList>
            <person name="Cucini C."/>
            <person name="Boschi S."/>
            <person name="Funari R."/>
            <person name="Cardaioli E."/>
            <person name="Iannotti N."/>
            <person name="Marturano G."/>
            <person name="Paoli F."/>
            <person name="Bruttini M."/>
            <person name="Carapelli A."/>
            <person name="Frati F."/>
            <person name="Nardi F."/>
        </authorList>
    </citation>
    <scope>NUCLEOTIDE SEQUENCE [LARGE SCALE GENOMIC DNA]</scope>
    <source>
        <strain evidence="1">DMR45628</strain>
    </source>
</reference>
<dbReference type="AlphaFoldDB" id="A0AAW1HFS0"/>
<protein>
    <submittedName>
        <fullName evidence="1">Uncharacterized protein</fullName>
    </submittedName>
</protein>
<proteinExistence type="predicted"/>
<dbReference type="Proteomes" id="UP001458880">
    <property type="component" value="Unassembled WGS sequence"/>
</dbReference>
<accession>A0AAW1HFS0</accession>
<evidence type="ECO:0000313" key="2">
    <source>
        <dbReference type="Proteomes" id="UP001458880"/>
    </source>
</evidence>